<evidence type="ECO:0000313" key="2">
    <source>
        <dbReference type="EMBL" id="CAF4382116.1"/>
    </source>
</evidence>
<sequence length="51" mass="5457">MSIRIDKYLLNSSHWIIDNEYSTLLASSSLNSSLSSSNTFASSAKSSGIDG</sequence>
<feature type="region of interest" description="Disordered" evidence="1">
    <location>
        <begin position="30"/>
        <end position="51"/>
    </location>
</feature>
<dbReference type="EMBL" id="CAJOBE010059504">
    <property type="protein sequence ID" value="CAF4382116.1"/>
    <property type="molecule type" value="Genomic_DNA"/>
</dbReference>
<reference evidence="2" key="1">
    <citation type="submission" date="2021-02" db="EMBL/GenBank/DDBJ databases">
        <authorList>
            <person name="Nowell W R."/>
        </authorList>
    </citation>
    <scope>NUCLEOTIDE SEQUENCE</scope>
</reference>
<organism evidence="2 3">
    <name type="scientific">Rotaria sordida</name>
    <dbReference type="NCBI Taxonomy" id="392033"/>
    <lineage>
        <taxon>Eukaryota</taxon>
        <taxon>Metazoa</taxon>
        <taxon>Spiralia</taxon>
        <taxon>Gnathifera</taxon>
        <taxon>Rotifera</taxon>
        <taxon>Eurotatoria</taxon>
        <taxon>Bdelloidea</taxon>
        <taxon>Philodinida</taxon>
        <taxon>Philodinidae</taxon>
        <taxon>Rotaria</taxon>
    </lineage>
</organism>
<dbReference type="Proteomes" id="UP000663874">
    <property type="component" value="Unassembled WGS sequence"/>
</dbReference>
<evidence type="ECO:0000256" key="1">
    <source>
        <dbReference type="SAM" id="MobiDB-lite"/>
    </source>
</evidence>
<protein>
    <submittedName>
        <fullName evidence="2">Uncharacterized protein</fullName>
    </submittedName>
</protein>
<accession>A0A820MYV0</accession>
<dbReference type="AlphaFoldDB" id="A0A820MYV0"/>
<proteinExistence type="predicted"/>
<comment type="caution">
    <text evidence="2">The sequence shown here is derived from an EMBL/GenBank/DDBJ whole genome shotgun (WGS) entry which is preliminary data.</text>
</comment>
<evidence type="ECO:0000313" key="3">
    <source>
        <dbReference type="Proteomes" id="UP000663874"/>
    </source>
</evidence>
<feature type="non-terminal residue" evidence="2">
    <location>
        <position position="51"/>
    </location>
</feature>
<name>A0A820MYV0_9BILA</name>
<gene>
    <name evidence="2" type="ORF">FNK824_LOCUS43339</name>
</gene>